<keyword evidence="3" id="KW-0170">Cobalt</keyword>
<dbReference type="InterPro" id="IPR006396">
    <property type="entry name" value="Glu_mut_E"/>
</dbReference>
<protein>
    <submittedName>
        <fullName evidence="5">Methylaspartate mutase</fullName>
    </submittedName>
</protein>
<dbReference type="Pfam" id="PF06368">
    <property type="entry name" value="Met_asp_mut_E"/>
    <property type="match status" value="1"/>
</dbReference>
<dbReference type="EMBL" id="CP050177">
    <property type="protein sequence ID" value="QIQ01333.1"/>
    <property type="molecule type" value="Genomic_DNA"/>
</dbReference>
<reference evidence="5 6" key="1">
    <citation type="submission" date="2020-03" db="EMBL/GenBank/DDBJ databases">
        <title>A novel species.</title>
        <authorList>
            <person name="Gao J."/>
        </authorList>
    </citation>
    <scope>NUCLEOTIDE SEQUENCE [LARGE SCALE GENOMIC DNA]</scope>
    <source>
        <strain evidence="5 6">QMT-12</strain>
    </source>
</reference>
<name>A0A6G9GST5_9ACTN</name>
<feature type="compositionally biased region" description="Basic and acidic residues" evidence="4">
    <location>
        <begin position="1"/>
        <end position="10"/>
    </location>
</feature>
<evidence type="ECO:0000256" key="4">
    <source>
        <dbReference type="SAM" id="MobiDB-lite"/>
    </source>
</evidence>
<feature type="compositionally biased region" description="Pro residues" evidence="4">
    <location>
        <begin position="447"/>
        <end position="459"/>
    </location>
</feature>
<dbReference type="GO" id="GO:0031419">
    <property type="term" value="F:cobalamin binding"/>
    <property type="evidence" value="ECO:0007669"/>
    <property type="project" value="UniProtKB-KW"/>
</dbReference>
<dbReference type="GO" id="GO:0050097">
    <property type="term" value="F:methylaspartate mutase activity"/>
    <property type="evidence" value="ECO:0007669"/>
    <property type="project" value="InterPro"/>
</dbReference>
<feature type="region of interest" description="Disordered" evidence="4">
    <location>
        <begin position="440"/>
        <end position="477"/>
    </location>
</feature>
<evidence type="ECO:0000256" key="2">
    <source>
        <dbReference type="ARBA" id="ARBA00023235"/>
    </source>
</evidence>
<keyword evidence="2" id="KW-0413">Isomerase</keyword>
<accession>A0A6G9GST5</accession>
<dbReference type="Gene3D" id="3.20.20.240">
    <property type="entry name" value="Methylmalonyl-CoA mutase"/>
    <property type="match status" value="1"/>
</dbReference>
<dbReference type="PIRSF" id="PIRSF001495">
    <property type="entry name" value="Met_asp_mut_epsi"/>
    <property type="match status" value="1"/>
</dbReference>
<evidence type="ECO:0000313" key="5">
    <source>
        <dbReference type="EMBL" id="QIQ01333.1"/>
    </source>
</evidence>
<dbReference type="GO" id="GO:0019670">
    <property type="term" value="P:anaerobic L-glutamate catabolic process"/>
    <property type="evidence" value="ECO:0007669"/>
    <property type="project" value="InterPro"/>
</dbReference>
<gene>
    <name evidence="5" type="ORF">HA039_02615</name>
</gene>
<evidence type="ECO:0000313" key="6">
    <source>
        <dbReference type="Proteomes" id="UP000501179"/>
    </source>
</evidence>
<evidence type="ECO:0000256" key="1">
    <source>
        <dbReference type="ARBA" id="ARBA00022628"/>
    </source>
</evidence>
<dbReference type="InterPro" id="IPR016176">
    <property type="entry name" value="Cbl-dep_enz_cat"/>
</dbReference>
<keyword evidence="1" id="KW-0846">Cobalamin</keyword>
<dbReference type="SUPFAM" id="SSF51703">
    <property type="entry name" value="Cobalamin (vitamin B12)-dependent enzymes"/>
    <property type="match status" value="1"/>
</dbReference>
<dbReference type="KEGG" id="slia:HA039_02615"/>
<proteinExistence type="predicted"/>
<organism evidence="5 6">
    <name type="scientific">Streptomyces liangshanensis</name>
    <dbReference type="NCBI Taxonomy" id="2717324"/>
    <lineage>
        <taxon>Bacteria</taxon>
        <taxon>Bacillati</taxon>
        <taxon>Actinomycetota</taxon>
        <taxon>Actinomycetes</taxon>
        <taxon>Kitasatosporales</taxon>
        <taxon>Streptomycetaceae</taxon>
        <taxon>Streptomyces</taxon>
    </lineage>
</organism>
<evidence type="ECO:0000256" key="3">
    <source>
        <dbReference type="ARBA" id="ARBA00023285"/>
    </source>
</evidence>
<keyword evidence="6" id="KW-1185">Reference proteome</keyword>
<dbReference type="Proteomes" id="UP000501179">
    <property type="component" value="Chromosome"/>
</dbReference>
<sequence>MTAPVRDDVPLRPGAPVGRTALHRRPRSFGRFVAEAQARGALVVQPRMGFSDPALMRAGLLATKGAADAVVGTMTIDSYTRVSDEPSAVRALTGGVPLNGFPLTSYSPHTSRWVLDGVRDAGFPVQIRHGSARPQRIVAALARLGLDATEGGPVSYCLPYGRTPLLDSVRNWQETCDFLAGLRGTGAEPHLETFGGCMLGQLCPPGLLVAISALEALFFHRAGLRSISLSYAQQTSPAQDRDAVHALRRLAAELLPDTDAHIVLYTYMGLYPQTRRGALDLLERSAELAVETGAARLIVKTTAEAHRIPTVAENVEALRVASRAAARYRAGNPVRRGPAPGADPADNAVYAEARALVDAVLDLDDDLGQALLKAFARGFLDVPFCLHPDNAGRSRSHIDASGRLTWSEIGAMPIGHVTDRGRRLTAAGLFEALSFVQRRHDRTLPSPSSPPSSSRPPLPTAARRPAVHRQHTQEVAP</sequence>
<dbReference type="AlphaFoldDB" id="A0A6G9GST5"/>
<dbReference type="RefSeq" id="WP_167023123.1">
    <property type="nucleotide sequence ID" value="NZ_CP050177.1"/>
</dbReference>
<feature type="region of interest" description="Disordered" evidence="4">
    <location>
        <begin position="1"/>
        <end position="20"/>
    </location>
</feature>